<dbReference type="Proteomes" id="UP000579250">
    <property type="component" value="Unassembled WGS sequence"/>
</dbReference>
<reference evidence="1 2" key="1">
    <citation type="submission" date="2020-04" db="EMBL/GenBank/DDBJ databases">
        <title>MicrobeNet Type strains.</title>
        <authorList>
            <person name="Nicholson A.C."/>
        </authorList>
    </citation>
    <scope>NUCLEOTIDE SEQUENCE [LARGE SCALE GENOMIC DNA]</scope>
    <source>
        <strain evidence="1 2">ATCC BAA-277</strain>
    </source>
</reference>
<evidence type="ECO:0000313" key="2">
    <source>
        <dbReference type="Proteomes" id="UP000579250"/>
    </source>
</evidence>
<keyword evidence="2" id="KW-1185">Reference proteome</keyword>
<dbReference type="EMBL" id="JAAXPI010000068">
    <property type="protein sequence ID" value="NKZ08015.1"/>
    <property type="molecule type" value="Genomic_DNA"/>
</dbReference>
<dbReference type="AlphaFoldDB" id="A0A846ZBY6"/>
<accession>A0A846ZBY6</accession>
<evidence type="ECO:0008006" key="3">
    <source>
        <dbReference type="Google" id="ProtNLM"/>
    </source>
</evidence>
<protein>
    <recommendedName>
        <fullName evidence="3">DUF4404 family protein</fullName>
    </recommendedName>
</protein>
<organism evidence="1 2">
    <name type="scientific">Actinomadura latina</name>
    <dbReference type="NCBI Taxonomy" id="163603"/>
    <lineage>
        <taxon>Bacteria</taxon>
        <taxon>Bacillati</taxon>
        <taxon>Actinomycetota</taxon>
        <taxon>Actinomycetes</taxon>
        <taxon>Streptosporangiales</taxon>
        <taxon>Thermomonosporaceae</taxon>
        <taxon>Actinomadura</taxon>
    </lineage>
</organism>
<dbReference type="RefSeq" id="WP_067635425.1">
    <property type="nucleotide sequence ID" value="NZ_JAAXPI010000068.1"/>
</dbReference>
<evidence type="ECO:0000313" key="1">
    <source>
        <dbReference type="EMBL" id="NKZ08015.1"/>
    </source>
</evidence>
<comment type="caution">
    <text evidence="1">The sequence shown here is derived from an EMBL/GenBank/DDBJ whole genome shotgun (WGS) entry which is preliminary data.</text>
</comment>
<name>A0A846ZBY6_9ACTN</name>
<proteinExistence type="predicted"/>
<gene>
    <name evidence="1" type="ORF">HGB48_30425</name>
</gene>
<sequence>MSDNMYIGGDAQISGQVAMGRIVRQEQHTVAASPERDLLDRVAALIDEHAAELPEASRAVRDLADVRQEVDAEDADPERRDNALRRLADRVAPVAAIAEAVRQLADALRPS</sequence>